<keyword evidence="2" id="KW-1185">Reference proteome</keyword>
<name>A0ABN8NX16_9CNID</name>
<dbReference type="EMBL" id="CALNXK010000039">
    <property type="protein sequence ID" value="CAH3124307.1"/>
    <property type="molecule type" value="Genomic_DNA"/>
</dbReference>
<comment type="caution">
    <text evidence="1">The sequence shown here is derived from an EMBL/GenBank/DDBJ whole genome shotgun (WGS) entry which is preliminary data.</text>
</comment>
<dbReference type="Proteomes" id="UP001159405">
    <property type="component" value="Unassembled WGS sequence"/>
</dbReference>
<evidence type="ECO:0000313" key="2">
    <source>
        <dbReference type="Proteomes" id="UP001159405"/>
    </source>
</evidence>
<accession>A0ABN8NX16</accession>
<gene>
    <name evidence="1" type="ORF">PLOB_00030509</name>
</gene>
<dbReference type="PANTHER" id="PTHR16081:SF0">
    <property type="entry name" value="VERTNIN"/>
    <property type="match status" value="1"/>
</dbReference>
<dbReference type="InterPro" id="IPR038822">
    <property type="entry name" value="Vertnin-like"/>
</dbReference>
<proteinExistence type="predicted"/>
<organism evidence="1 2">
    <name type="scientific">Porites lobata</name>
    <dbReference type="NCBI Taxonomy" id="104759"/>
    <lineage>
        <taxon>Eukaryota</taxon>
        <taxon>Metazoa</taxon>
        <taxon>Cnidaria</taxon>
        <taxon>Anthozoa</taxon>
        <taxon>Hexacorallia</taxon>
        <taxon>Scleractinia</taxon>
        <taxon>Fungiina</taxon>
        <taxon>Poritidae</taxon>
        <taxon>Porites</taxon>
    </lineage>
</organism>
<evidence type="ECO:0000313" key="1">
    <source>
        <dbReference type="EMBL" id="CAH3124307.1"/>
    </source>
</evidence>
<sequence>MERQQYFNNLQRKLLTRAMWGWTALLSEIETLDIPSQFDIFPEAYAWCAAGTYQHSIDNEAATLYPDDAPPDVQPVTCFGDGNFLFRAFSIIFFGNQDHHTEFRIRAVCKLAKNEKSYLNNDFLHSLTGAKNVVESLLPSSVFVNAKDSSASYQREVLRTLKPFTFANMWHMFSLANVLGCTVQSVYPYVQNPGTNRSLVNIFIF</sequence>
<dbReference type="Gene3D" id="3.90.70.80">
    <property type="match status" value="1"/>
</dbReference>
<dbReference type="PANTHER" id="PTHR16081">
    <property type="entry name" value="VERTNIN"/>
    <property type="match status" value="1"/>
</dbReference>
<reference evidence="1 2" key="1">
    <citation type="submission" date="2022-05" db="EMBL/GenBank/DDBJ databases">
        <authorList>
            <consortium name="Genoscope - CEA"/>
            <person name="William W."/>
        </authorList>
    </citation>
    <scope>NUCLEOTIDE SEQUENCE [LARGE SCALE GENOMIC DNA]</scope>
</reference>
<protein>
    <submittedName>
        <fullName evidence="1">Uncharacterized protein</fullName>
    </submittedName>
</protein>